<protein>
    <submittedName>
        <fullName evidence="3">BON domain-containing protein</fullName>
    </submittedName>
</protein>
<feature type="domain" description="BON" evidence="2">
    <location>
        <begin position="114"/>
        <end position="182"/>
    </location>
</feature>
<sequence>MKKSMYSLVVASMLTAASATAHAENTWKDKSKDAWIDGKAETTLLFNGNLNSFDINTDVHQGVVTLTGKVDSEVDKALAQELIESLDGVASVNNQLTVLKGRDADDDSIITAVTDSKVETVVKTKLLLEPQVSGRNIEVEVSQGEVTLKGEVASDSARQLAVAIAKNTRDVESVIDKLKITGK</sequence>
<dbReference type="InterPro" id="IPR007055">
    <property type="entry name" value="BON_dom"/>
</dbReference>
<dbReference type="EMBL" id="CP059693">
    <property type="protein sequence ID" value="WDE12518.1"/>
    <property type="molecule type" value="Genomic_DNA"/>
</dbReference>
<name>A0ABY7VHV4_9GAMM</name>
<dbReference type="Pfam" id="PF04972">
    <property type="entry name" value="BON"/>
    <property type="match status" value="2"/>
</dbReference>
<evidence type="ECO:0000259" key="2">
    <source>
        <dbReference type="PROSITE" id="PS50914"/>
    </source>
</evidence>
<dbReference type="SMART" id="SM00749">
    <property type="entry name" value="BON"/>
    <property type="match status" value="2"/>
</dbReference>
<evidence type="ECO:0000313" key="4">
    <source>
        <dbReference type="Proteomes" id="UP001215231"/>
    </source>
</evidence>
<organism evidence="3 4">
    <name type="scientific">Thalassomonas haliotis</name>
    <dbReference type="NCBI Taxonomy" id="485448"/>
    <lineage>
        <taxon>Bacteria</taxon>
        <taxon>Pseudomonadati</taxon>
        <taxon>Pseudomonadota</taxon>
        <taxon>Gammaproteobacteria</taxon>
        <taxon>Alteromonadales</taxon>
        <taxon>Colwelliaceae</taxon>
        <taxon>Thalassomonas</taxon>
    </lineage>
</organism>
<dbReference type="InterPro" id="IPR014004">
    <property type="entry name" value="Transpt-assoc_nodulatn_dom_bac"/>
</dbReference>
<gene>
    <name evidence="3" type="ORF">H3N35_03275</name>
</gene>
<reference evidence="3 4" key="1">
    <citation type="journal article" date="2022" name="Mar. Drugs">
        <title>Bioassay-Guided Fractionation Leads to the Detection of Cholic Acid Generated by the Rare Thalassomonas sp.</title>
        <authorList>
            <person name="Pheiffer F."/>
            <person name="Schneider Y.K."/>
            <person name="Hansen E.H."/>
            <person name="Andersen J.H."/>
            <person name="Isaksson J."/>
            <person name="Busche T."/>
            <person name="R C."/>
            <person name="Kalinowski J."/>
            <person name="Zyl L.V."/>
            <person name="Trindade M."/>
        </authorList>
    </citation>
    <scope>NUCLEOTIDE SEQUENCE [LARGE SCALE GENOMIC DNA]</scope>
    <source>
        <strain evidence="3 4">A5K-61T</strain>
    </source>
</reference>
<dbReference type="RefSeq" id="WP_274052798.1">
    <property type="nucleotide sequence ID" value="NZ_CP059693.1"/>
</dbReference>
<accession>A0ABY7VHV4</accession>
<proteinExistence type="predicted"/>
<feature type="signal peptide" evidence="1">
    <location>
        <begin position="1"/>
        <end position="23"/>
    </location>
</feature>
<evidence type="ECO:0000256" key="1">
    <source>
        <dbReference type="SAM" id="SignalP"/>
    </source>
</evidence>
<dbReference type="PROSITE" id="PS50914">
    <property type="entry name" value="BON"/>
    <property type="match status" value="2"/>
</dbReference>
<evidence type="ECO:0000313" key="3">
    <source>
        <dbReference type="EMBL" id="WDE12518.1"/>
    </source>
</evidence>
<dbReference type="PANTHER" id="PTHR34606:SF15">
    <property type="entry name" value="BON DOMAIN-CONTAINING PROTEIN"/>
    <property type="match status" value="1"/>
</dbReference>
<feature type="chain" id="PRO_5046801486" evidence="1">
    <location>
        <begin position="24"/>
        <end position="183"/>
    </location>
</feature>
<keyword evidence="4" id="KW-1185">Reference proteome</keyword>
<dbReference type="InterPro" id="IPR051686">
    <property type="entry name" value="Lipoprotein_DolP"/>
</dbReference>
<dbReference type="PANTHER" id="PTHR34606">
    <property type="entry name" value="BON DOMAIN-CONTAINING PROTEIN"/>
    <property type="match status" value="1"/>
</dbReference>
<keyword evidence="1" id="KW-0732">Signal</keyword>
<feature type="domain" description="BON" evidence="2">
    <location>
        <begin position="32"/>
        <end position="100"/>
    </location>
</feature>
<dbReference type="Proteomes" id="UP001215231">
    <property type="component" value="Chromosome"/>
</dbReference>
<dbReference type="Gene3D" id="3.30.1340.30">
    <property type="match status" value="2"/>
</dbReference>